<dbReference type="EMBL" id="BTSY01000004">
    <property type="protein sequence ID" value="GMT24055.1"/>
    <property type="molecule type" value="Genomic_DNA"/>
</dbReference>
<dbReference type="InterPro" id="IPR002347">
    <property type="entry name" value="SDR_fam"/>
</dbReference>
<dbReference type="PANTHER" id="PTHR43550">
    <property type="entry name" value="3-KETODIHYDROSPHINGOSINE REDUCTASE"/>
    <property type="match status" value="1"/>
</dbReference>
<dbReference type="PANTHER" id="PTHR43550:SF3">
    <property type="entry name" value="3-KETODIHYDROSPHINGOSINE REDUCTASE"/>
    <property type="match status" value="1"/>
</dbReference>
<name>A0AAV5VZZ7_9BILA</name>
<protein>
    <recommendedName>
        <fullName evidence="4">Dehydrogenase</fullName>
    </recommendedName>
</protein>
<dbReference type="Gene3D" id="3.40.50.720">
    <property type="entry name" value="NAD(P)-binding Rossmann-like Domain"/>
    <property type="match status" value="1"/>
</dbReference>
<dbReference type="GO" id="GO:0047560">
    <property type="term" value="F:3-dehydrosphinganine reductase activity"/>
    <property type="evidence" value="ECO:0007669"/>
    <property type="project" value="TreeGrafter"/>
</dbReference>
<dbReference type="PRINTS" id="PR00081">
    <property type="entry name" value="GDHRDH"/>
</dbReference>
<evidence type="ECO:0008006" key="4">
    <source>
        <dbReference type="Google" id="ProtNLM"/>
    </source>
</evidence>
<keyword evidence="1" id="KW-0812">Transmembrane</keyword>
<keyword evidence="3" id="KW-1185">Reference proteome</keyword>
<dbReference type="InterPro" id="IPR036291">
    <property type="entry name" value="NAD(P)-bd_dom_sf"/>
</dbReference>
<keyword evidence="1" id="KW-0472">Membrane</keyword>
<feature type="non-terminal residue" evidence="2">
    <location>
        <position position="166"/>
    </location>
</feature>
<dbReference type="GO" id="GO:0005789">
    <property type="term" value="C:endoplasmic reticulum membrane"/>
    <property type="evidence" value="ECO:0007669"/>
    <property type="project" value="TreeGrafter"/>
</dbReference>
<dbReference type="SUPFAM" id="SSF51735">
    <property type="entry name" value="NAD(P)-binding Rossmann-fold domains"/>
    <property type="match status" value="1"/>
</dbReference>
<dbReference type="Proteomes" id="UP001432322">
    <property type="component" value="Unassembled WGS sequence"/>
</dbReference>
<dbReference type="GO" id="GO:0006666">
    <property type="term" value="P:3-keto-sphinganine metabolic process"/>
    <property type="evidence" value="ECO:0007669"/>
    <property type="project" value="TreeGrafter"/>
</dbReference>
<dbReference type="GO" id="GO:0030148">
    <property type="term" value="P:sphingolipid biosynthetic process"/>
    <property type="evidence" value="ECO:0007669"/>
    <property type="project" value="TreeGrafter"/>
</dbReference>
<accession>A0AAV5VZZ7</accession>
<evidence type="ECO:0000256" key="1">
    <source>
        <dbReference type="SAM" id="Phobius"/>
    </source>
</evidence>
<sequence>MSIPWYFVLPPILIVAFLLALVFILYFSTPSKRNYDLKGRHALVTGGSKGIGKEIAKSLIKRGSNVSICARKESDLRKACEELQTYATQLGCNQQVRWYSIDMMGKYEEIERGIRSAEAQLGPVDVLINNAGHSVQDAFEKIDIDDFEKQVRVNYLSAVSSIISVL</sequence>
<comment type="caution">
    <text evidence="2">The sequence shown here is derived from an EMBL/GenBank/DDBJ whole genome shotgun (WGS) entry which is preliminary data.</text>
</comment>
<feature type="transmembrane region" description="Helical" evidence="1">
    <location>
        <begin position="6"/>
        <end position="28"/>
    </location>
</feature>
<proteinExistence type="predicted"/>
<reference evidence="2" key="1">
    <citation type="submission" date="2023-10" db="EMBL/GenBank/DDBJ databases">
        <title>Genome assembly of Pristionchus species.</title>
        <authorList>
            <person name="Yoshida K."/>
            <person name="Sommer R.J."/>
        </authorList>
    </citation>
    <scope>NUCLEOTIDE SEQUENCE</scope>
    <source>
        <strain evidence="2">RS5133</strain>
    </source>
</reference>
<gene>
    <name evidence="2" type="ORF">PFISCL1PPCAC_15352</name>
</gene>
<organism evidence="2 3">
    <name type="scientific">Pristionchus fissidentatus</name>
    <dbReference type="NCBI Taxonomy" id="1538716"/>
    <lineage>
        <taxon>Eukaryota</taxon>
        <taxon>Metazoa</taxon>
        <taxon>Ecdysozoa</taxon>
        <taxon>Nematoda</taxon>
        <taxon>Chromadorea</taxon>
        <taxon>Rhabditida</taxon>
        <taxon>Rhabditina</taxon>
        <taxon>Diplogasteromorpha</taxon>
        <taxon>Diplogasteroidea</taxon>
        <taxon>Neodiplogasteridae</taxon>
        <taxon>Pristionchus</taxon>
    </lineage>
</organism>
<evidence type="ECO:0000313" key="2">
    <source>
        <dbReference type="EMBL" id="GMT24055.1"/>
    </source>
</evidence>
<dbReference type="AlphaFoldDB" id="A0AAV5VZZ7"/>
<dbReference type="Pfam" id="PF00106">
    <property type="entry name" value="adh_short"/>
    <property type="match status" value="1"/>
</dbReference>
<evidence type="ECO:0000313" key="3">
    <source>
        <dbReference type="Proteomes" id="UP001432322"/>
    </source>
</evidence>
<keyword evidence="1" id="KW-1133">Transmembrane helix</keyword>